<evidence type="ECO:0000256" key="1">
    <source>
        <dbReference type="ARBA" id="ARBA00004141"/>
    </source>
</evidence>
<keyword evidence="2 5" id="KW-0812">Transmembrane</keyword>
<dbReference type="EMBL" id="CAJVCH010358784">
    <property type="protein sequence ID" value="CAG7816007.1"/>
    <property type="molecule type" value="Genomic_DNA"/>
</dbReference>
<dbReference type="GO" id="GO:0016020">
    <property type="term" value="C:membrane"/>
    <property type="evidence" value="ECO:0007669"/>
    <property type="project" value="UniProtKB-SubCell"/>
</dbReference>
<dbReference type="GO" id="GO:0022857">
    <property type="term" value="F:transmembrane transporter activity"/>
    <property type="evidence" value="ECO:0007669"/>
    <property type="project" value="InterPro"/>
</dbReference>
<protein>
    <submittedName>
        <fullName evidence="6">Uncharacterized protein</fullName>
    </submittedName>
</protein>
<dbReference type="AlphaFoldDB" id="A0A8J2KGC3"/>
<dbReference type="Pfam" id="PF00083">
    <property type="entry name" value="Sugar_tr"/>
    <property type="match status" value="1"/>
</dbReference>
<feature type="transmembrane region" description="Helical" evidence="5">
    <location>
        <begin position="132"/>
        <end position="152"/>
    </location>
</feature>
<evidence type="ECO:0000256" key="4">
    <source>
        <dbReference type="ARBA" id="ARBA00023136"/>
    </source>
</evidence>
<feature type="transmembrane region" description="Helical" evidence="5">
    <location>
        <begin position="73"/>
        <end position="94"/>
    </location>
</feature>
<gene>
    <name evidence="6" type="ORF">AFUS01_LOCUS26647</name>
</gene>
<name>A0A8J2KGC3_9HEXA</name>
<accession>A0A8J2KGC3</accession>
<evidence type="ECO:0000256" key="3">
    <source>
        <dbReference type="ARBA" id="ARBA00022989"/>
    </source>
</evidence>
<dbReference type="OrthoDB" id="5296287at2759"/>
<dbReference type="Proteomes" id="UP000708208">
    <property type="component" value="Unassembled WGS sequence"/>
</dbReference>
<organism evidence="6 7">
    <name type="scientific">Allacma fusca</name>
    <dbReference type="NCBI Taxonomy" id="39272"/>
    <lineage>
        <taxon>Eukaryota</taxon>
        <taxon>Metazoa</taxon>
        <taxon>Ecdysozoa</taxon>
        <taxon>Arthropoda</taxon>
        <taxon>Hexapoda</taxon>
        <taxon>Collembola</taxon>
        <taxon>Symphypleona</taxon>
        <taxon>Sminthuridae</taxon>
        <taxon>Allacma</taxon>
    </lineage>
</organism>
<feature type="transmembrane region" description="Helical" evidence="5">
    <location>
        <begin position="46"/>
        <end position="67"/>
    </location>
</feature>
<sequence length="259" mass="28031">MNGKEPLSMEFVQKLAAIDAGPSNENVQRFSYWDFFSRKQLRLPTLYLMGIWAAWSITNFGIAFNIKNFPGNIYWNVVLLGATDAIGYPASLLFSNKIGRRQSLAFFMTAAAVFLVALAIVDLTVISESHSTIVVVLCLLGKMGISGARGCVRTLTGETYPTAIRSMGACLCGVSTGLASIVAPQLAFLGATWPSIPFFTFAAISVCGALMCFLLNETQGQALQDEVMANPEPKDCEKASSNLPKEITWDVDGVMKCNV</sequence>
<dbReference type="InterPro" id="IPR005828">
    <property type="entry name" value="MFS_sugar_transport-like"/>
</dbReference>
<proteinExistence type="predicted"/>
<feature type="transmembrane region" description="Helical" evidence="5">
    <location>
        <begin position="195"/>
        <end position="215"/>
    </location>
</feature>
<dbReference type="PANTHER" id="PTHR24064">
    <property type="entry name" value="SOLUTE CARRIER FAMILY 22 MEMBER"/>
    <property type="match status" value="1"/>
</dbReference>
<evidence type="ECO:0000256" key="2">
    <source>
        <dbReference type="ARBA" id="ARBA00022692"/>
    </source>
</evidence>
<feature type="transmembrane region" description="Helical" evidence="5">
    <location>
        <begin position="164"/>
        <end position="183"/>
    </location>
</feature>
<comment type="subcellular location">
    <subcellularLocation>
        <location evidence="1">Membrane</location>
        <topology evidence="1">Multi-pass membrane protein</topology>
    </subcellularLocation>
</comment>
<comment type="caution">
    <text evidence="6">The sequence shown here is derived from an EMBL/GenBank/DDBJ whole genome shotgun (WGS) entry which is preliminary data.</text>
</comment>
<evidence type="ECO:0000313" key="6">
    <source>
        <dbReference type="EMBL" id="CAG7816007.1"/>
    </source>
</evidence>
<evidence type="ECO:0000313" key="7">
    <source>
        <dbReference type="Proteomes" id="UP000708208"/>
    </source>
</evidence>
<feature type="non-terminal residue" evidence="6">
    <location>
        <position position="1"/>
    </location>
</feature>
<feature type="transmembrane region" description="Helical" evidence="5">
    <location>
        <begin position="106"/>
        <end position="126"/>
    </location>
</feature>
<evidence type="ECO:0000256" key="5">
    <source>
        <dbReference type="SAM" id="Phobius"/>
    </source>
</evidence>
<keyword evidence="7" id="KW-1185">Reference proteome</keyword>
<keyword evidence="3 5" id="KW-1133">Transmembrane helix</keyword>
<reference evidence="6" key="1">
    <citation type="submission" date="2021-06" db="EMBL/GenBank/DDBJ databases">
        <authorList>
            <person name="Hodson N. C."/>
            <person name="Mongue J. A."/>
            <person name="Jaron S. K."/>
        </authorList>
    </citation>
    <scope>NUCLEOTIDE SEQUENCE</scope>
</reference>
<keyword evidence="4 5" id="KW-0472">Membrane</keyword>